<reference evidence="2 3" key="2">
    <citation type="journal article" date="2018" name="Proc. Natl. Acad. Sci.">
        <title>RNAi is a critical determinant of centromere evolution in closely related fungi.</title>
        <authorList>
            <person name="Yadav V."/>
            <person name="Sun S."/>
            <person name="Billmyre R.B."/>
            <person name="Thimmappa B.C."/>
            <person name="Shea T."/>
            <person name="Lintner R."/>
            <person name="Bakkeren G."/>
            <person name="Cuomo C.A."/>
            <person name="Heitman J."/>
            <person name="Sanyal K."/>
        </authorList>
    </citation>
    <scope>NUCLEOTIDE SEQUENCE [LARGE SCALE GENOMIC DNA]</scope>
    <source>
        <strain evidence="2 3">R265</strain>
    </source>
</reference>
<evidence type="ECO:0000313" key="2">
    <source>
        <dbReference type="EMBL" id="KGB78136.1"/>
    </source>
</evidence>
<keyword evidence="3" id="KW-1185">Reference proteome</keyword>
<dbReference type="STRING" id="294750.A0A095DB56"/>
<name>A0A095DB56_CRYD2</name>
<feature type="region of interest" description="Disordered" evidence="1">
    <location>
        <begin position="385"/>
        <end position="424"/>
    </location>
</feature>
<feature type="compositionally biased region" description="Low complexity" evidence="1">
    <location>
        <begin position="238"/>
        <end position="262"/>
    </location>
</feature>
<feature type="region of interest" description="Disordered" evidence="1">
    <location>
        <begin position="314"/>
        <end position="333"/>
    </location>
</feature>
<feature type="compositionally biased region" description="Acidic residues" evidence="1">
    <location>
        <begin position="541"/>
        <end position="554"/>
    </location>
</feature>
<feature type="region of interest" description="Disordered" evidence="1">
    <location>
        <begin position="541"/>
        <end position="583"/>
    </location>
</feature>
<feature type="region of interest" description="Disordered" evidence="1">
    <location>
        <begin position="805"/>
        <end position="855"/>
    </location>
</feature>
<gene>
    <name evidence="2" type="ORF">CNBG_4223</name>
</gene>
<dbReference type="OrthoDB" id="2555519at2759"/>
<protein>
    <submittedName>
        <fullName evidence="2">Uncharacterized protein</fullName>
    </submittedName>
</protein>
<accession>A0A095DB56</accession>
<feature type="region of interest" description="Disordered" evidence="1">
    <location>
        <begin position="1"/>
        <end position="308"/>
    </location>
</feature>
<proteinExistence type="predicted"/>
<evidence type="ECO:0000313" key="3">
    <source>
        <dbReference type="Proteomes" id="UP000029445"/>
    </source>
</evidence>
<dbReference type="HOGENOM" id="CLU_020131_0_0_1"/>
<dbReference type="EMBL" id="CP025764">
    <property type="protein sequence ID" value="KGB78136.1"/>
    <property type="molecule type" value="Genomic_DNA"/>
</dbReference>
<dbReference type="KEGG" id="cdeu:CNBG_4223"/>
<dbReference type="RefSeq" id="XP_062883905.1">
    <property type="nucleotide sequence ID" value="XM_063028178.1"/>
</dbReference>
<feature type="compositionally biased region" description="Low complexity" evidence="1">
    <location>
        <begin position="51"/>
        <end position="73"/>
    </location>
</feature>
<dbReference type="PANTHER" id="PTHR38701">
    <property type="entry name" value="CHROMOSOME 8, WHOLE GENOME SHOTGUN SEQUENCE"/>
    <property type="match status" value="1"/>
</dbReference>
<dbReference type="PANTHER" id="PTHR38701:SF1">
    <property type="entry name" value="UP-REGULATED DURING SEPTATION PROTEIN 1 DOMAIN-CONTAINING PROTEIN"/>
    <property type="match status" value="1"/>
</dbReference>
<dbReference type="OMA" id="ERYTITS"/>
<feature type="compositionally biased region" description="Gly residues" evidence="1">
    <location>
        <begin position="555"/>
        <end position="564"/>
    </location>
</feature>
<feature type="compositionally biased region" description="Polar residues" evidence="1">
    <location>
        <begin position="226"/>
        <end position="237"/>
    </location>
</feature>
<feature type="compositionally biased region" description="Low complexity" evidence="1">
    <location>
        <begin position="115"/>
        <end position="141"/>
    </location>
</feature>
<feature type="compositionally biased region" description="Low complexity" evidence="1">
    <location>
        <begin position="12"/>
        <end position="26"/>
    </location>
</feature>
<reference evidence="2 3" key="1">
    <citation type="journal article" date="2011" name="MBio">
        <title>Genome variation in Cryptococcus gattii, an emerging pathogen of immunocompetent hosts.</title>
        <authorList>
            <person name="D'Souza C.A."/>
            <person name="Kronstad J.W."/>
            <person name="Taylor G."/>
            <person name="Warren R."/>
            <person name="Yuen M."/>
            <person name="Hu G."/>
            <person name="Jung W.H."/>
            <person name="Sham A."/>
            <person name="Kidd S.E."/>
            <person name="Tangen K."/>
            <person name="Lee N."/>
            <person name="Zeilmaker T."/>
            <person name="Sawkins J."/>
            <person name="McVicker G."/>
            <person name="Shah S."/>
            <person name="Gnerre S."/>
            <person name="Griggs A."/>
            <person name="Zeng Q."/>
            <person name="Bartlett K."/>
            <person name="Li W."/>
            <person name="Wang X."/>
            <person name="Heitman J."/>
            <person name="Stajich J.E."/>
            <person name="Fraser J.A."/>
            <person name="Meyer W."/>
            <person name="Carter D."/>
            <person name="Schein J."/>
            <person name="Krzywinski M."/>
            <person name="Kwon-Chung K.J."/>
            <person name="Varma A."/>
            <person name="Wang J."/>
            <person name="Brunham R."/>
            <person name="Fyfe M."/>
            <person name="Ouellette B.F."/>
            <person name="Siddiqui A."/>
            <person name="Marra M."/>
            <person name="Jones S."/>
            <person name="Holt R."/>
            <person name="Birren B.W."/>
            <person name="Galagan J.E."/>
            <person name="Cuomo C.A."/>
        </authorList>
    </citation>
    <scope>NUCLEOTIDE SEQUENCE [LARGE SCALE GENOMIC DNA]</scope>
    <source>
        <strain evidence="2 3">R265</strain>
    </source>
</reference>
<organism evidence="2 3">
    <name type="scientific">Cryptococcus deuterogattii (strain R265)</name>
    <name type="common">Cryptococcus gattii VGII (strain R265)</name>
    <dbReference type="NCBI Taxonomy" id="294750"/>
    <lineage>
        <taxon>Eukaryota</taxon>
        <taxon>Fungi</taxon>
        <taxon>Dikarya</taxon>
        <taxon>Basidiomycota</taxon>
        <taxon>Agaricomycotina</taxon>
        <taxon>Tremellomycetes</taxon>
        <taxon>Tremellales</taxon>
        <taxon>Cryptococcaceae</taxon>
        <taxon>Cryptococcus</taxon>
        <taxon>Cryptococcus gattii species complex</taxon>
    </lineage>
</organism>
<sequence>MTDQNKPRPKVTSHITSTPSHSPSTTYKASIRAKVTPSAITASQTPPGARSEPSLRSTPSSSSLRSHVSASSAGTPRTGARSPLQRTPSTPAPVPQARVTKPFQAQRSPLTPGFAPSSGRPSSSSSSVSASGVASGTPVAAPRVRAAKSALGVSSVSNSSASKRKNNTESGSGSRSRSRSGNDDGSEYEQTPDVQVRRYAVDKATSTVGTNGRIDRAPRARVKLQPQPQTQAQTGLQPKSSSKSTPTPSTSSPSPSRSSSRSAVHAAGTADTPTPPVRPANTGNDTENGSGTPSSPKDSNSTTSALGIVNAYLSSSPWPRIPSPEHPSPEREPLPHAVLHRLLHHHYRLYTGPDLDSLPLERSRSSTDNLESKAYTLDKDQALNQPQNQNQNQSQNQGTHLPPHVPYHLLTHPTASAPVSPIHYSQLQDPDADIQAQVQHPNVPSALPSTSTTATSFTVTRRMSKPRLPPMVLHPSERQQALKEGRKIVGTASVGSGMRMMPGSPEMKTVELPALTPRVPGTPVLAGQGNGEWKDDELVEEVEEERESEAEGGGEGENGHGNGNGEKYQYRYENGNDNEDNYEHGYEHRYEYNENENGNGNGEIYTIENGQGNREKSTEQEEVTNKIGVEGEGIKSDRVGNEVEVEAGTEGKGKEEQEVDDMLGTDAVEAKINRKIADLEISNASLLAINQALETTKSKQRAEIGKLRRRLRETLAFPHLDAGGASGGSASTFGRGFGAGFGGSHSNSGLDLGASTLEDEPEREHDFDLFLLHEAEMADPQLDARWCKMEDLVLGMKKAAEEAVRRGEEEGSREGRGRVLGWAEMEEMRDMGDGDASYTSEGMGERFEEEEGTVS</sequence>
<feature type="compositionally biased region" description="Polar residues" evidence="1">
    <location>
        <begin position="281"/>
        <end position="305"/>
    </location>
</feature>
<dbReference type="GeneID" id="88180453"/>
<dbReference type="AlphaFoldDB" id="A0A095DB56"/>
<feature type="compositionally biased region" description="Basic and acidic residues" evidence="1">
    <location>
        <begin position="805"/>
        <end position="817"/>
    </location>
</feature>
<dbReference type="Proteomes" id="UP000029445">
    <property type="component" value="Chromosome 6"/>
</dbReference>
<evidence type="ECO:0000256" key="1">
    <source>
        <dbReference type="SAM" id="MobiDB-lite"/>
    </source>
</evidence>
<dbReference type="VEuPathDB" id="FungiDB:CNBG_4223"/>
<feature type="compositionally biased region" description="Low complexity" evidence="1">
    <location>
        <begin position="149"/>
        <end position="161"/>
    </location>
</feature>
<feature type="region of interest" description="Disordered" evidence="1">
    <location>
        <begin position="641"/>
        <end position="661"/>
    </location>
</feature>
<feature type="compositionally biased region" description="Low complexity" evidence="1">
    <location>
        <begin position="385"/>
        <end position="397"/>
    </location>
</feature>